<reference evidence="1 2" key="1">
    <citation type="journal article" date="2011" name="Science">
        <title>The ecoresponsive genome of Daphnia pulex.</title>
        <authorList>
            <person name="Colbourne J.K."/>
            <person name="Pfrender M.E."/>
            <person name="Gilbert D."/>
            <person name="Thomas W.K."/>
            <person name="Tucker A."/>
            <person name="Oakley T.H."/>
            <person name="Tokishita S."/>
            <person name="Aerts A."/>
            <person name="Arnold G.J."/>
            <person name="Basu M.K."/>
            <person name="Bauer D.J."/>
            <person name="Caceres C.E."/>
            <person name="Carmel L."/>
            <person name="Casola C."/>
            <person name="Choi J.H."/>
            <person name="Detter J.C."/>
            <person name="Dong Q."/>
            <person name="Dusheyko S."/>
            <person name="Eads B.D."/>
            <person name="Frohlich T."/>
            <person name="Geiler-Samerotte K.A."/>
            <person name="Gerlach D."/>
            <person name="Hatcher P."/>
            <person name="Jogdeo S."/>
            <person name="Krijgsveld J."/>
            <person name="Kriventseva E.V."/>
            <person name="Kultz D."/>
            <person name="Laforsch C."/>
            <person name="Lindquist E."/>
            <person name="Lopez J."/>
            <person name="Manak J.R."/>
            <person name="Muller J."/>
            <person name="Pangilinan J."/>
            <person name="Patwardhan R.P."/>
            <person name="Pitluck S."/>
            <person name="Pritham E.J."/>
            <person name="Rechtsteiner A."/>
            <person name="Rho M."/>
            <person name="Rogozin I.B."/>
            <person name="Sakarya O."/>
            <person name="Salamov A."/>
            <person name="Schaack S."/>
            <person name="Shapiro H."/>
            <person name="Shiga Y."/>
            <person name="Skalitzky C."/>
            <person name="Smith Z."/>
            <person name="Souvorov A."/>
            <person name="Sung W."/>
            <person name="Tang Z."/>
            <person name="Tsuchiya D."/>
            <person name="Tu H."/>
            <person name="Vos H."/>
            <person name="Wang M."/>
            <person name="Wolf Y.I."/>
            <person name="Yamagata H."/>
            <person name="Yamada T."/>
            <person name="Ye Y."/>
            <person name="Shaw J.R."/>
            <person name="Andrews J."/>
            <person name="Crease T.J."/>
            <person name="Tang H."/>
            <person name="Lucas S.M."/>
            <person name="Robertson H.M."/>
            <person name="Bork P."/>
            <person name="Koonin E.V."/>
            <person name="Zdobnov E.M."/>
            <person name="Grigoriev I.V."/>
            <person name="Lynch M."/>
            <person name="Boore J.L."/>
        </authorList>
    </citation>
    <scope>NUCLEOTIDE SEQUENCE [LARGE SCALE GENOMIC DNA]</scope>
</reference>
<feature type="non-terminal residue" evidence="1">
    <location>
        <position position="102"/>
    </location>
</feature>
<organism evidence="1 2">
    <name type="scientific">Daphnia pulex</name>
    <name type="common">Water flea</name>
    <dbReference type="NCBI Taxonomy" id="6669"/>
    <lineage>
        <taxon>Eukaryota</taxon>
        <taxon>Metazoa</taxon>
        <taxon>Ecdysozoa</taxon>
        <taxon>Arthropoda</taxon>
        <taxon>Crustacea</taxon>
        <taxon>Branchiopoda</taxon>
        <taxon>Diplostraca</taxon>
        <taxon>Cladocera</taxon>
        <taxon>Anomopoda</taxon>
        <taxon>Daphniidae</taxon>
        <taxon>Daphnia</taxon>
    </lineage>
</organism>
<dbReference type="HOGENOM" id="CLU_2284405_0_0_1"/>
<proteinExistence type="predicted"/>
<feature type="non-terminal residue" evidence="1">
    <location>
        <position position="1"/>
    </location>
</feature>
<gene>
    <name evidence="1" type="ORF">DAPPUDRAFT_279435</name>
</gene>
<dbReference type="KEGG" id="dpx:DAPPUDRAFT_279435"/>
<dbReference type="EMBL" id="GL737168">
    <property type="protein sequence ID" value="EFX60083.1"/>
    <property type="molecule type" value="Genomic_DNA"/>
</dbReference>
<evidence type="ECO:0000313" key="2">
    <source>
        <dbReference type="Proteomes" id="UP000000305"/>
    </source>
</evidence>
<name>E9I7E7_DAPPU</name>
<accession>E9I7E7</accession>
<dbReference type="Proteomes" id="UP000000305">
    <property type="component" value="Unassembled WGS sequence"/>
</dbReference>
<dbReference type="AlphaFoldDB" id="E9I7E7"/>
<sequence length="102" mass="11457">RRLVSSSDQFADLAIASQKKKIEKKTTLLEEQKSERAQTFVLSSVQNCFLKPTAFLRRPPTNRSVPPIDGILGIDRELIRGTTWLTSFMPLPGPCPSCRGRK</sequence>
<keyword evidence="2" id="KW-1185">Reference proteome</keyword>
<dbReference type="InParanoid" id="E9I7E7"/>
<evidence type="ECO:0000313" key="1">
    <source>
        <dbReference type="EMBL" id="EFX60083.1"/>
    </source>
</evidence>
<protein>
    <submittedName>
        <fullName evidence="1">Uncharacterized protein</fullName>
    </submittedName>
</protein>